<evidence type="ECO:0000313" key="2">
    <source>
        <dbReference type="EMBL" id="EHQ92040.1"/>
    </source>
</evidence>
<dbReference type="eggNOG" id="ENOG50312WH">
    <property type="taxonomic scope" value="Bacteria"/>
</dbReference>
<dbReference type="HOGENOM" id="CLU_129198_0_0_9"/>
<evidence type="ECO:0000313" key="3">
    <source>
        <dbReference type="Proteomes" id="UP000005104"/>
    </source>
</evidence>
<dbReference type="EMBL" id="CM001441">
    <property type="protein sequence ID" value="EHQ92040.1"/>
    <property type="molecule type" value="Genomic_DNA"/>
</dbReference>
<keyword evidence="3" id="KW-1185">Reference proteome</keyword>
<dbReference type="InterPro" id="IPR018530">
    <property type="entry name" value="SiaC"/>
</dbReference>
<reference evidence="2 3" key="1">
    <citation type="submission" date="2011-11" db="EMBL/GenBank/DDBJ databases">
        <title>The Noncontiguous Finished genome of Desulfosporosinus youngiae DSM 17734.</title>
        <authorList>
            <consortium name="US DOE Joint Genome Institute (JGI-PGF)"/>
            <person name="Lucas S."/>
            <person name="Han J."/>
            <person name="Lapidus A."/>
            <person name="Cheng J.-F."/>
            <person name="Goodwin L."/>
            <person name="Pitluck S."/>
            <person name="Peters L."/>
            <person name="Ovchinnikova G."/>
            <person name="Lu M."/>
            <person name="Land M.L."/>
            <person name="Hauser L."/>
            <person name="Pester M."/>
            <person name="Spring S."/>
            <person name="Ollivier B."/>
            <person name="Rattei T."/>
            <person name="Klenk H.-P."/>
            <person name="Wagner M."/>
            <person name="Loy A."/>
            <person name="Woyke T.J."/>
        </authorList>
    </citation>
    <scope>NUCLEOTIDE SEQUENCE [LARGE SCALE GENOMIC DNA]</scope>
    <source>
        <strain evidence="2 3">DSM 17734</strain>
    </source>
</reference>
<proteinExistence type="predicted"/>
<evidence type="ECO:0000259" key="1">
    <source>
        <dbReference type="Pfam" id="PF09345"/>
    </source>
</evidence>
<dbReference type="STRING" id="768710.DesyoDRAFT_5106"/>
<feature type="domain" description="SiaC family regulatory phosphoprotein" evidence="1">
    <location>
        <begin position="7"/>
        <end position="123"/>
    </location>
</feature>
<dbReference type="AlphaFoldDB" id="H5Y061"/>
<name>H5Y061_9FIRM</name>
<dbReference type="RefSeq" id="WP_007787247.1">
    <property type="nucleotide sequence ID" value="NZ_CM001441.1"/>
</dbReference>
<dbReference type="Proteomes" id="UP000005104">
    <property type="component" value="Chromosome"/>
</dbReference>
<sequence length="128" mass="15029">MEKLFFESTKATPLIDFDADKRFLILKGQSYPENAFKFYDPVLNWMEGYLATGPSEIRFEVRLSYVNTSSSKCMMMLLENLEEAFKRGVSIQLSWYCDMENESEVECAEEFKEDISFPFEIIPEIVRD</sequence>
<dbReference type="Pfam" id="PF09345">
    <property type="entry name" value="SiaC"/>
    <property type="match status" value="1"/>
</dbReference>
<protein>
    <recommendedName>
        <fullName evidence="1">SiaC family regulatory phosphoprotein domain-containing protein</fullName>
    </recommendedName>
</protein>
<dbReference type="OrthoDB" id="5297629at2"/>
<organism evidence="2 3">
    <name type="scientific">Desulfosporosinus youngiae DSM 17734</name>
    <dbReference type="NCBI Taxonomy" id="768710"/>
    <lineage>
        <taxon>Bacteria</taxon>
        <taxon>Bacillati</taxon>
        <taxon>Bacillota</taxon>
        <taxon>Clostridia</taxon>
        <taxon>Eubacteriales</taxon>
        <taxon>Desulfitobacteriaceae</taxon>
        <taxon>Desulfosporosinus</taxon>
    </lineage>
</organism>
<gene>
    <name evidence="2" type="ORF">DesyoDRAFT_5106</name>
</gene>
<accession>H5Y061</accession>